<protein>
    <submittedName>
        <fullName evidence="6">HPr family phosphocarrier protein</fullName>
    </submittedName>
    <submittedName>
        <fullName evidence="7">HPr-like nitrogen-regulatory protein NPr</fullName>
    </submittedName>
</protein>
<evidence type="ECO:0000313" key="7">
    <source>
        <dbReference type="EMBL" id="PVY43323.1"/>
    </source>
</evidence>
<dbReference type="InterPro" id="IPR035895">
    <property type="entry name" value="HPr-like_sf"/>
</dbReference>
<keyword evidence="4" id="KW-0598">Phosphotransferase system</keyword>
<feature type="domain" description="HPr" evidence="5">
    <location>
        <begin position="26"/>
        <end position="116"/>
    </location>
</feature>
<evidence type="ECO:0000259" key="5">
    <source>
        <dbReference type="PROSITE" id="PS51350"/>
    </source>
</evidence>
<evidence type="ECO:0000256" key="2">
    <source>
        <dbReference type="ARBA" id="ARBA00010736"/>
    </source>
</evidence>
<dbReference type="PANTHER" id="PTHR33705">
    <property type="entry name" value="PHOSPHOCARRIER PROTEIN HPR"/>
    <property type="match status" value="1"/>
</dbReference>
<evidence type="ECO:0000256" key="3">
    <source>
        <dbReference type="ARBA" id="ARBA00022490"/>
    </source>
</evidence>
<dbReference type="InterPro" id="IPR001020">
    <property type="entry name" value="PTS_HPr_His_P_site"/>
</dbReference>
<keyword evidence="8" id="KW-1185">Reference proteome</keyword>
<dbReference type="PROSITE" id="PS00369">
    <property type="entry name" value="PTS_HPR_HIS"/>
    <property type="match status" value="1"/>
</dbReference>
<dbReference type="Pfam" id="PF00381">
    <property type="entry name" value="PTS-HPr"/>
    <property type="match status" value="1"/>
</dbReference>
<dbReference type="NCBIfam" id="TIGR01003">
    <property type="entry name" value="PTS_HPr_family"/>
    <property type="match status" value="1"/>
</dbReference>
<proteinExistence type="inferred from homology"/>
<dbReference type="InterPro" id="IPR000032">
    <property type="entry name" value="HPr-like"/>
</dbReference>
<dbReference type="InterPro" id="IPR050399">
    <property type="entry name" value="HPr"/>
</dbReference>
<dbReference type="PRINTS" id="PR00107">
    <property type="entry name" value="PHOSPHOCPHPR"/>
</dbReference>
<comment type="similarity">
    <text evidence="2">Belongs to the HPr family.</text>
</comment>
<evidence type="ECO:0000313" key="9">
    <source>
        <dbReference type="Proteomes" id="UP000576225"/>
    </source>
</evidence>
<name>A0A2U1B3S4_9BACT</name>
<dbReference type="PROSITE" id="PS51350">
    <property type="entry name" value="PTS_HPR_DOM"/>
    <property type="match status" value="1"/>
</dbReference>
<comment type="subcellular location">
    <subcellularLocation>
        <location evidence="1">Cytoplasm</location>
    </subcellularLocation>
</comment>
<dbReference type="SUPFAM" id="SSF55594">
    <property type="entry name" value="HPr-like"/>
    <property type="match status" value="1"/>
</dbReference>
<keyword evidence="3" id="KW-0963">Cytoplasm</keyword>
<dbReference type="EMBL" id="JABAEW010000034">
    <property type="protein sequence ID" value="NMD87966.1"/>
    <property type="molecule type" value="Genomic_DNA"/>
</dbReference>
<evidence type="ECO:0000313" key="6">
    <source>
        <dbReference type="EMBL" id="NMD87966.1"/>
    </source>
</evidence>
<dbReference type="GO" id="GO:0009401">
    <property type="term" value="P:phosphoenolpyruvate-dependent sugar phosphotransferase system"/>
    <property type="evidence" value="ECO:0007669"/>
    <property type="project" value="UniProtKB-KW"/>
</dbReference>
<gene>
    <name evidence="7" type="ORF">C8D82_1098</name>
    <name evidence="6" type="ORF">HF882_15365</name>
</gene>
<evidence type="ECO:0000256" key="4">
    <source>
        <dbReference type="ARBA" id="ARBA00022683"/>
    </source>
</evidence>
<dbReference type="CDD" id="cd00367">
    <property type="entry name" value="PTS-HPr_like"/>
    <property type="match status" value="1"/>
</dbReference>
<dbReference type="Proteomes" id="UP000245959">
    <property type="component" value="Unassembled WGS sequence"/>
</dbReference>
<sequence length="117" mass="12904">MALPEEAAVRRIGNFSQDIAMTTEELFETIVTIDNRMGLHARPATMLAKLSSGFEAELTLERLDGNGEVADCRSALSLMMLAAGRGTKLLLKASGHEAEEAFREAVRLFESRFNEEE</sequence>
<dbReference type="AlphaFoldDB" id="A0A2U1B3S4"/>
<dbReference type="Proteomes" id="UP000576225">
    <property type="component" value="Unassembled WGS sequence"/>
</dbReference>
<comment type="caution">
    <text evidence="7">The sequence shown here is derived from an EMBL/GenBank/DDBJ whole genome shotgun (WGS) entry which is preliminary data.</text>
</comment>
<accession>A0A2U1B3S4</accession>
<dbReference type="RefSeq" id="WP_165832885.1">
    <property type="nucleotide sequence ID" value="NZ_CABMMC010000061.1"/>
</dbReference>
<dbReference type="GO" id="GO:0005737">
    <property type="term" value="C:cytoplasm"/>
    <property type="evidence" value="ECO:0007669"/>
    <property type="project" value="UniProtKB-SubCell"/>
</dbReference>
<reference evidence="6 9" key="2">
    <citation type="submission" date="2020-04" db="EMBL/GenBank/DDBJ databases">
        <authorList>
            <person name="Hitch T.C.A."/>
            <person name="Wylensek D."/>
            <person name="Clavel T."/>
        </authorList>
    </citation>
    <scope>NUCLEOTIDE SEQUENCE [LARGE SCALE GENOMIC DNA]</scope>
    <source>
        <strain evidence="6 9">COR2-253-APC-1A</strain>
    </source>
</reference>
<dbReference type="Gene3D" id="3.30.1340.10">
    <property type="entry name" value="HPr-like"/>
    <property type="match status" value="1"/>
</dbReference>
<evidence type="ECO:0000256" key="1">
    <source>
        <dbReference type="ARBA" id="ARBA00004496"/>
    </source>
</evidence>
<organism evidence="7 8">
    <name type="scientific">Victivallis vadensis</name>
    <dbReference type="NCBI Taxonomy" id="172901"/>
    <lineage>
        <taxon>Bacteria</taxon>
        <taxon>Pseudomonadati</taxon>
        <taxon>Lentisphaerota</taxon>
        <taxon>Lentisphaeria</taxon>
        <taxon>Victivallales</taxon>
        <taxon>Victivallaceae</taxon>
        <taxon>Victivallis</taxon>
    </lineage>
</organism>
<dbReference type="PANTHER" id="PTHR33705:SF2">
    <property type="entry name" value="PHOSPHOCARRIER PROTEIN NPR"/>
    <property type="match status" value="1"/>
</dbReference>
<evidence type="ECO:0000313" key="8">
    <source>
        <dbReference type="Proteomes" id="UP000245959"/>
    </source>
</evidence>
<reference evidence="7 8" key="1">
    <citation type="submission" date="2018-04" db="EMBL/GenBank/DDBJ databases">
        <title>Genomic Encyclopedia of Type Strains, Phase IV (KMG-IV): sequencing the most valuable type-strain genomes for metagenomic binning, comparative biology and taxonomic classification.</title>
        <authorList>
            <person name="Goeker M."/>
        </authorList>
    </citation>
    <scope>NUCLEOTIDE SEQUENCE [LARGE SCALE GENOMIC DNA]</scope>
    <source>
        <strain evidence="7 8">DSM 14823</strain>
    </source>
</reference>
<dbReference type="EMBL" id="QEKH01000009">
    <property type="protein sequence ID" value="PVY43323.1"/>
    <property type="molecule type" value="Genomic_DNA"/>
</dbReference>
<dbReference type="GeneID" id="78294814"/>